<evidence type="ECO:0000313" key="12">
    <source>
        <dbReference type="Proteomes" id="UP000266340"/>
    </source>
</evidence>
<organism evidence="11 12">
    <name type="scientific">Cohnella faecalis</name>
    <dbReference type="NCBI Taxonomy" id="2315694"/>
    <lineage>
        <taxon>Bacteria</taxon>
        <taxon>Bacillati</taxon>
        <taxon>Bacillota</taxon>
        <taxon>Bacilli</taxon>
        <taxon>Bacillales</taxon>
        <taxon>Paenibacillaceae</taxon>
        <taxon>Cohnella</taxon>
    </lineage>
</organism>
<dbReference type="Pfam" id="PF01497">
    <property type="entry name" value="Peripla_BP_2"/>
    <property type="match status" value="1"/>
</dbReference>
<dbReference type="PANTHER" id="PTHR30532">
    <property type="entry name" value="IRON III DICITRATE-BINDING PERIPLASMIC PROTEIN"/>
    <property type="match status" value="1"/>
</dbReference>
<evidence type="ECO:0000256" key="3">
    <source>
        <dbReference type="ARBA" id="ARBA00022448"/>
    </source>
</evidence>
<keyword evidence="12" id="KW-1185">Reference proteome</keyword>
<dbReference type="Pfam" id="PF12833">
    <property type="entry name" value="HTH_18"/>
    <property type="match status" value="1"/>
</dbReference>
<dbReference type="Proteomes" id="UP000266340">
    <property type="component" value="Unassembled WGS sequence"/>
</dbReference>
<keyword evidence="5" id="KW-0805">Transcription regulation</keyword>
<dbReference type="Gene3D" id="3.40.50.1980">
    <property type="entry name" value="Nitrogenase molybdenum iron protein domain"/>
    <property type="match status" value="2"/>
</dbReference>
<name>A0A398CX76_9BACL</name>
<dbReference type="PROSITE" id="PS00041">
    <property type="entry name" value="HTH_ARAC_FAMILY_1"/>
    <property type="match status" value="1"/>
</dbReference>
<evidence type="ECO:0000256" key="7">
    <source>
        <dbReference type="ARBA" id="ARBA00023163"/>
    </source>
</evidence>
<dbReference type="InterPro" id="IPR018060">
    <property type="entry name" value="HTH_AraC"/>
</dbReference>
<dbReference type="OrthoDB" id="2652069at2"/>
<comment type="similarity">
    <text evidence="2">Belongs to the bacterial solute-binding protein 8 family.</text>
</comment>
<reference evidence="11 12" key="1">
    <citation type="submission" date="2018-09" db="EMBL/GenBank/DDBJ databases">
        <title>Cohnella cavernae sp. nov., isolated from a karst cave.</title>
        <authorList>
            <person name="Zhu H."/>
        </authorList>
    </citation>
    <scope>NUCLEOTIDE SEQUENCE [LARGE SCALE GENOMIC DNA]</scope>
    <source>
        <strain evidence="11 12">K2E09-144</strain>
    </source>
</reference>
<dbReference type="SMART" id="SM00342">
    <property type="entry name" value="HTH_ARAC"/>
    <property type="match status" value="1"/>
</dbReference>
<dbReference type="SUPFAM" id="SSF53807">
    <property type="entry name" value="Helical backbone' metal receptor"/>
    <property type="match status" value="1"/>
</dbReference>
<evidence type="ECO:0000256" key="6">
    <source>
        <dbReference type="ARBA" id="ARBA00023125"/>
    </source>
</evidence>
<keyword evidence="7" id="KW-0804">Transcription</keyword>
<comment type="subcellular location">
    <subcellularLocation>
        <location evidence="1">Cell envelope</location>
    </subcellularLocation>
</comment>
<evidence type="ECO:0000256" key="4">
    <source>
        <dbReference type="ARBA" id="ARBA00022729"/>
    </source>
</evidence>
<keyword evidence="3" id="KW-0813">Transport</keyword>
<evidence type="ECO:0000256" key="1">
    <source>
        <dbReference type="ARBA" id="ARBA00004196"/>
    </source>
</evidence>
<feature type="domain" description="Fe/B12 periplasmic-binding" evidence="10">
    <location>
        <begin position="393"/>
        <end position="648"/>
    </location>
</feature>
<keyword evidence="6" id="KW-0238">DNA-binding</keyword>
<dbReference type="PROSITE" id="PS01124">
    <property type="entry name" value="HTH_ARAC_FAMILY_2"/>
    <property type="match status" value="1"/>
</dbReference>
<feature type="domain" description="HTH araC/xylS-type" evidence="9">
    <location>
        <begin position="177"/>
        <end position="275"/>
    </location>
</feature>
<gene>
    <name evidence="11" type="ORF">D3H35_02070</name>
</gene>
<dbReference type="GO" id="GO:1901678">
    <property type="term" value="P:iron coordination entity transport"/>
    <property type="evidence" value="ECO:0007669"/>
    <property type="project" value="UniProtKB-ARBA"/>
</dbReference>
<keyword evidence="4" id="KW-0732">Signal</keyword>
<keyword evidence="8" id="KW-0175">Coiled coil</keyword>
<dbReference type="AlphaFoldDB" id="A0A398CX76"/>
<dbReference type="InterPro" id="IPR018062">
    <property type="entry name" value="HTH_AraC-typ_CS"/>
</dbReference>
<accession>A0A398CX76</accession>
<dbReference type="Gene3D" id="1.10.10.60">
    <property type="entry name" value="Homeodomain-like"/>
    <property type="match status" value="2"/>
</dbReference>
<dbReference type="GO" id="GO:0030288">
    <property type="term" value="C:outer membrane-bounded periplasmic space"/>
    <property type="evidence" value="ECO:0007669"/>
    <property type="project" value="TreeGrafter"/>
</dbReference>
<evidence type="ECO:0000313" key="11">
    <source>
        <dbReference type="EMBL" id="RIE05178.1"/>
    </source>
</evidence>
<dbReference type="SUPFAM" id="SSF46689">
    <property type="entry name" value="Homeodomain-like"/>
    <property type="match status" value="2"/>
</dbReference>
<evidence type="ECO:0000256" key="8">
    <source>
        <dbReference type="SAM" id="Coils"/>
    </source>
</evidence>
<evidence type="ECO:0000256" key="2">
    <source>
        <dbReference type="ARBA" id="ARBA00008814"/>
    </source>
</evidence>
<dbReference type="PROSITE" id="PS50983">
    <property type="entry name" value="FE_B12_PBP"/>
    <property type="match status" value="1"/>
</dbReference>
<evidence type="ECO:0000259" key="10">
    <source>
        <dbReference type="PROSITE" id="PS50983"/>
    </source>
</evidence>
<evidence type="ECO:0000259" key="9">
    <source>
        <dbReference type="PROSITE" id="PS01124"/>
    </source>
</evidence>
<dbReference type="PRINTS" id="PR00032">
    <property type="entry name" value="HTHARAC"/>
</dbReference>
<sequence length="650" mass="74727">MNQNDHLRLWKTASIRVLDIRYTQMKKGEELRSYRLPASGFLYSVRGKARVILDGKMHDVEHYHVLHSGRGGCIDINRVGEEFEYYLILYKAALPLPIRHTLLELMEKSNPFQMQYVFAPSYPINLLDKVQKMYQEWNKQGELEHFHVKALFYQFVYELLRQQQDWEIHPFKPDLVDQAVYYIEENYNSPITLLSVAEKFNYSISYLGKQFKRKTGKSLIDYVIQIRMQKAQSMLLTIDATLQEIASRVGYADVSYFVRLFKKYSGITPSRFKTQYQNKRKVADYPIMRSNYANDWEWLWCYIDNEFHYHGKKKGDLSMVKVTKPSMLATLCLCFALLLSACSGGAATTNTGATEQSGASQAAATNPISNASETRIFVDDLGSEVEVPANPKRVVVATWHYPGHFLSLGITPIGVFENAKESKFIGDQVKDAELLTQESVEQTLALNPDLIITDSTNPNIDKLKEIAPTVVFDLTKRTNRLETLLDIGEIVGKVDEAQKQVANWENRLAITKKRFEEEFDSSQTVSVIGDYTKELYIYGPNFGRGTEVLYTSLGLKYPKILEDQLSKNDVRYVQLSEELLPDYLGDYVFISGPTEERKTILDDPLYATLPIVQNKRVYYIHEPSFYFSDPISLNGQLDFFERILLDGAKE</sequence>
<dbReference type="EMBL" id="QXJM01000015">
    <property type="protein sequence ID" value="RIE05178.1"/>
    <property type="molecule type" value="Genomic_DNA"/>
</dbReference>
<dbReference type="GO" id="GO:0003700">
    <property type="term" value="F:DNA-binding transcription factor activity"/>
    <property type="evidence" value="ECO:0007669"/>
    <property type="project" value="InterPro"/>
</dbReference>
<dbReference type="InterPro" id="IPR009057">
    <property type="entry name" value="Homeodomain-like_sf"/>
</dbReference>
<dbReference type="RefSeq" id="WP_119147558.1">
    <property type="nucleotide sequence ID" value="NZ_JBHSOV010000044.1"/>
</dbReference>
<dbReference type="InterPro" id="IPR020449">
    <property type="entry name" value="Tscrpt_reg_AraC-type_HTH"/>
</dbReference>
<dbReference type="GO" id="GO:0043565">
    <property type="term" value="F:sequence-specific DNA binding"/>
    <property type="evidence" value="ECO:0007669"/>
    <property type="project" value="InterPro"/>
</dbReference>
<comment type="caution">
    <text evidence="11">The sequence shown here is derived from an EMBL/GenBank/DDBJ whole genome shotgun (WGS) entry which is preliminary data.</text>
</comment>
<dbReference type="InterPro" id="IPR051313">
    <property type="entry name" value="Bact_iron-sidero_bind"/>
</dbReference>
<protein>
    <submittedName>
        <fullName evidence="11">Helix-turn-helix domain-containing protein</fullName>
    </submittedName>
</protein>
<dbReference type="PANTHER" id="PTHR30532:SF26">
    <property type="entry name" value="IRON(3+)-HYDROXAMATE-BINDING PROTEIN FHUD"/>
    <property type="match status" value="1"/>
</dbReference>
<proteinExistence type="inferred from homology"/>
<dbReference type="InterPro" id="IPR002491">
    <property type="entry name" value="ABC_transptr_periplasmic_BD"/>
</dbReference>
<evidence type="ECO:0000256" key="5">
    <source>
        <dbReference type="ARBA" id="ARBA00023015"/>
    </source>
</evidence>
<feature type="coiled-coil region" evidence="8">
    <location>
        <begin position="487"/>
        <end position="514"/>
    </location>
</feature>